<gene>
    <name evidence="2" type="ORF">HYG79_12485</name>
</gene>
<keyword evidence="1" id="KW-0732">Signal</keyword>
<evidence type="ECO:0000313" key="2">
    <source>
        <dbReference type="EMBL" id="QLG46130.1"/>
    </source>
</evidence>
<dbReference type="RefSeq" id="WP_179242411.1">
    <property type="nucleotide sequence ID" value="NZ_CP058595.1"/>
</dbReference>
<accession>A0A7H9ARR4</accession>
<dbReference type="EMBL" id="CP058595">
    <property type="protein sequence ID" value="QLG46130.1"/>
    <property type="molecule type" value="Genomic_DNA"/>
</dbReference>
<dbReference type="AlphaFoldDB" id="A0A7H9ARR4"/>
<keyword evidence="3" id="KW-1185">Reference proteome</keyword>
<dbReference type="KEGG" id="cagg:HYG79_12485"/>
<evidence type="ECO:0000256" key="1">
    <source>
        <dbReference type="SAM" id="SignalP"/>
    </source>
</evidence>
<name>A0A7H9ARR4_9FLAO</name>
<protein>
    <submittedName>
        <fullName evidence="2">Uncharacterized protein</fullName>
    </submittedName>
</protein>
<feature type="signal peptide" evidence="1">
    <location>
        <begin position="1"/>
        <end position="18"/>
    </location>
</feature>
<dbReference type="PROSITE" id="PS51257">
    <property type="entry name" value="PROKAR_LIPOPROTEIN"/>
    <property type="match status" value="1"/>
</dbReference>
<feature type="chain" id="PRO_5028801581" evidence="1">
    <location>
        <begin position="19"/>
        <end position="48"/>
    </location>
</feature>
<organism evidence="2 3">
    <name type="scientific">Costertonia aggregata</name>
    <dbReference type="NCBI Taxonomy" id="343403"/>
    <lineage>
        <taxon>Bacteria</taxon>
        <taxon>Pseudomonadati</taxon>
        <taxon>Bacteroidota</taxon>
        <taxon>Flavobacteriia</taxon>
        <taxon>Flavobacteriales</taxon>
        <taxon>Flavobacteriaceae</taxon>
        <taxon>Costertonia</taxon>
    </lineage>
</organism>
<reference evidence="2 3" key="1">
    <citation type="journal article" date="2006" name="Int. J. Syst. Evol. Microbiol.">
        <title>Costertonia aggregata gen. nov., sp. nov., a mesophilic marine bacterium of the family Flavobacteriaceae, isolated from a mature biofilm.</title>
        <authorList>
            <person name="Kwon K.K."/>
            <person name="Lee Y.K."/>
            <person name="Lee H.K."/>
        </authorList>
    </citation>
    <scope>NUCLEOTIDE SEQUENCE [LARGE SCALE GENOMIC DNA]</scope>
    <source>
        <strain evidence="2 3">KCCM 42265</strain>
    </source>
</reference>
<sequence length="48" mass="5242">MKKIFVLAVLLGFLIAIASCDYDDSNDIDIIIPNDTTQSSVAQKKLSL</sequence>
<dbReference type="Proteomes" id="UP000509302">
    <property type="component" value="Chromosome"/>
</dbReference>
<evidence type="ECO:0000313" key="3">
    <source>
        <dbReference type="Proteomes" id="UP000509302"/>
    </source>
</evidence>
<proteinExistence type="predicted"/>